<feature type="compositionally biased region" description="Basic and acidic residues" evidence="1">
    <location>
        <begin position="103"/>
        <end position="122"/>
    </location>
</feature>
<evidence type="ECO:0000313" key="2">
    <source>
        <dbReference type="EMBL" id="APT31747.1"/>
    </source>
</evidence>
<dbReference type="Proteomes" id="UP000199140">
    <property type="component" value="Unassembled WGS sequence"/>
</dbReference>
<proteinExistence type="predicted"/>
<evidence type="ECO:0000256" key="1">
    <source>
        <dbReference type="SAM" id="MobiDB-lite"/>
    </source>
</evidence>
<feature type="region of interest" description="Disordered" evidence="1">
    <location>
        <begin position="1"/>
        <end position="40"/>
    </location>
</feature>
<keyword evidence="4" id="KW-1185">Reference proteome</keyword>
<gene>
    <name evidence="2" type="ORF">MCBMB27_02456</name>
    <name evidence="3" type="ORF">SAMN05192567_1558</name>
</gene>
<protein>
    <submittedName>
        <fullName evidence="3">Uncharacterized protein</fullName>
    </submittedName>
</protein>
<sequence length="122" mass="13016">MPRAEPGSARTSAARTAITPFGLIGQNRRRPARAAPDPAALAETAHGAAVMIGKNSVRQTTTVGEILTLPVTTGATPRHRRGHGNSHGARPVQTGIDRIAPARRPDDAHFRPIRARPKEDVR</sequence>
<feature type="region of interest" description="Disordered" evidence="1">
    <location>
        <begin position="71"/>
        <end position="122"/>
    </location>
</feature>
<evidence type="ECO:0000313" key="4">
    <source>
        <dbReference type="Proteomes" id="UP000185487"/>
    </source>
</evidence>
<reference evidence="3 5" key="2">
    <citation type="submission" date="2016-10" db="EMBL/GenBank/DDBJ databases">
        <authorList>
            <person name="Varghese N."/>
            <person name="Submissions S."/>
        </authorList>
    </citation>
    <scope>NUCLEOTIDE SEQUENCE [LARGE SCALE GENOMIC DNA]</scope>
    <source>
        <strain evidence="3 5">CBMB27</strain>
    </source>
</reference>
<dbReference type="KEGG" id="mphy:MCBMB27_02456"/>
<dbReference type="AlphaFoldDB" id="A0AAE8L9V7"/>
<reference evidence="2 4" key="1">
    <citation type="submission" date="2016-04" db="EMBL/GenBank/DDBJ databases">
        <title>Complete genome sequencing and analysis of CBMB27, Methylobacterium phyllosphaerae isolated from leaf tissues of rice (Oryza sativa L.).</title>
        <authorList>
            <person name="Lee Y."/>
            <person name="Hwangbo K."/>
            <person name="Chung H."/>
            <person name="Yoo J."/>
            <person name="Kim K.Y."/>
            <person name="Sa T.M."/>
            <person name="Um Y."/>
            <person name="Madhaiyan M."/>
        </authorList>
    </citation>
    <scope>NUCLEOTIDE SEQUENCE [LARGE SCALE GENOMIC DNA]</scope>
    <source>
        <strain evidence="2 4">CBMB27</strain>
    </source>
</reference>
<name>A0AAE8L9V7_9HYPH</name>
<evidence type="ECO:0000313" key="5">
    <source>
        <dbReference type="Proteomes" id="UP000199140"/>
    </source>
</evidence>
<evidence type="ECO:0000313" key="3">
    <source>
        <dbReference type="EMBL" id="SFH75118.1"/>
    </source>
</evidence>
<dbReference type="EMBL" id="CP015367">
    <property type="protein sequence ID" value="APT31747.1"/>
    <property type="molecule type" value="Genomic_DNA"/>
</dbReference>
<dbReference type="Proteomes" id="UP000185487">
    <property type="component" value="Chromosome"/>
</dbReference>
<dbReference type="EMBL" id="FOPK01000055">
    <property type="protein sequence ID" value="SFH75118.1"/>
    <property type="molecule type" value="Genomic_DNA"/>
</dbReference>
<organism evidence="3 5">
    <name type="scientific">Methylobacterium phyllosphaerae</name>
    <dbReference type="NCBI Taxonomy" id="418223"/>
    <lineage>
        <taxon>Bacteria</taxon>
        <taxon>Pseudomonadati</taxon>
        <taxon>Pseudomonadota</taxon>
        <taxon>Alphaproteobacteria</taxon>
        <taxon>Hyphomicrobiales</taxon>
        <taxon>Methylobacteriaceae</taxon>
        <taxon>Methylobacterium</taxon>
    </lineage>
</organism>
<feature type="compositionally biased region" description="Low complexity" evidence="1">
    <location>
        <begin position="8"/>
        <end position="17"/>
    </location>
</feature>
<accession>A0AAE8L9V7</accession>